<evidence type="ECO:0000259" key="7">
    <source>
        <dbReference type="Pfam" id="PF00724"/>
    </source>
</evidence>
<dbReference type="AlphaFoldDB" id="A0A554NEW9"/>
<comment type="caution">
    <text evidence="8">The sequence shown here is derived from an EMBL/GenBank/DDBJ whole genome shotgun (WGS) entry which is preliminary data.</text>
</comment>
<name>A0A554NEW9_9EURY</name>
<evidence type="ECO:0000256" key="2">
    <source>
        <dbReference type="ARBA" id="ARBA00022630"/>
    </source>
</evidence>
<dbReference type="EMBL" id="QMDX01000001">
    <property type="protein sequence ID" value="TSD15931.1"/>
    <property type="molecule type" value="Genomic_DNA"/>
</dbReference>
<evidence type="ECO:0000256" key="3">
    <source>
        <dbReference type="ARBA" id="ARBA00022643"/>
    </source>
</evidence>
<dbReference type="PANTHER" id="PTHR43303">
    <property type="entry name" value="NADPH DEHYDROGENASE C23G7.10C-RELATED"/>
    <property type="match status" value="1"/>
</dbReference>
<dbReference type="Pfam" id="PF00724">
    <property type="entry name" value="Oxidored_FMN"/>
    <property type="match status" value="1"/>
</dbReference>
<evidence type="ECO:0000313" key="8">
    <source>
        <dbReference type="EMBL" id="TSD15931.1"/>
    </source>
</evidence>
<keyword evidence="9" id="KW-1185">Reference proteome</keyword>
<dbReference type="PANTHER" id="PTHR43303:SF4">
    <property type="entry name" value="NADPH DEHYDROGENASE C23G7.10C-RELATED"/>
    <property type="match status" value="1"/>
</dbReference>
<keyword evidence="2" id="KW-0285">Flavoprotein</keyword>
<evidence type="ECO:0000256" key="1">
    <source>
        <dbReference type="ARBA" id="ARBA00001917"/>
    </source>
</evidence>
<dbReference type="CDD" id="cd02932">
    <property type="entry name" value="OYE_YqiM_FMN"/>
    <property type="match status" value="1"/>
</dbReference>
<accession>A0A554NEW9</accession>
<evidence type="ECO:0000256" key="5">
    <source>
        <dbReference type="ARBA" id="ARBA00023002"/>
    </source>
</evidence>
<dbReference type="RefSeq" id="WP_144260406.1">
    <property type="nucleotide sequence ID" value="NZ_QMDX01000001.1"/>
</dbReference>
<dbReference type="Gene3D" id="3.20.20.70">
    <property type="entry name" value="Aldolase class I"/>
    <property type="match status" value="1"/>
</dbReference>
<dbReference type="InterPro" id="IPR001155">
    <property type="entry name" value="OxRdtase_FMN_N"/>
</dbReference>
<evidence type="ECO:0000256" key="4">
    <source>
        <dbReference type="ARBA" id="ARBA00022857"/>
    </source>
</evidence>
<dbReference type="SUPFAM" id="SSF51395">
    <property type="entry name" value="FMN-linked oxidoreductases"/>
    <property type="match status" value="1"/>
</dbReference>
<dbReference type="GO" id="GO:0050661">
    <property type="term" value="F:NADP binding"/>
    <property type="evidence" value="ECO:0007669"/>
    <property type="project" value="InterPro"/>
</dbReference>
<keyword evidence="5" id="KW-0560">Oxidoreductase</keyword>
<dbReference type="OrthoDB" id="122964at2157"/>
<feature type="domain" description="NADH:flavin oxidoreductase/NADH oxidase N-terminal" evidence="7">
    <location>
        <begin position="7"/>
        <end position="356"/>
    </location>
</feature>
<dbReference type="GO" id="GO:0003959">
    <property type="term" value="F:NADPH dehydrogenase activity"/>
    <property type="evidence" value="ECO:0007669"/>
    <property type="project" value="InterPro"/>
</dbReference>
<evidence type="ECO:0000256" key="6">
    <source>
        <dbReference type="SAM" id="MobiDB-lite"/>
    </source>
</evidence>
<comment type="cofactor">
    <cofactor evidence="1">
        <name>FMN</name>
        <dbReference type="ChEBI" id="CHEBI:58210"/>
    </cofactor>
</comment>
<proteinExistence type="predicted"/>
<evidence type="ECO:0000313" key="9">
    <source>
        <dbReference type="Proteomes" id="UP000319894"/>
    </source>
</evidence>
<protein>
    <submittedName>
        <fullName evidence="8">NADH:flavin oxidoreductase/NADH oxidase</fullName>
    </submittedName>
</protein>
<dbReference type="GO" id="GO:0010181">
    <property type="term" value="F:FMN binding"/>
    <property type="evidence" value="ECO:0007669"/>
    <property type="project" value="InterPro"/>
</dbReference>
<keyword evidence="3" id="KW-0288">FMN</keyword>
<organism evidence="8 9">
    <name type="scientific">Haloglomus irregulare</name>
    <dbReference type="NCBI Taxonomy" id="2234134"/>
    <lineage>
        <taxon>Archaea</taxon>
        <taxon>Methanobacteriati</taxon>
        <taxon>Methanobacteriota</taxon>
        <taxon>Stenosarchaea group</taxon>
        <taxon>Halobacteria</taxon>
        <taxon>Halobacteriales</taxon>
        <taxon>Natronomonadaceae</taxon>
        <taxon>Haloglomus</taxon>
    </lineage>
</organism>
<feature type="region of interest" description="Disordered" evidence="6">
    <location>
        <begin position="111"/>
        <end position="152"/>
    </location>
</feature>
<keyword evidence="4" id="KW-0521">NADP</keyword>
<reference evidence="8 9" key="1">
    <citation type="submission" date="2018-06" db="EMBL/GenBank/DDBJ databases">
        <title>Natronomonas sp. F16-60 a new haloarchaeon isolated from a solar saltern of Isla Cristina, Huelva, Spain.</title>
        <authorList>
            <person name="Duran-Viseras A."/>
            <person name="Sanchez-Porro C."/>
            <person name="Ventosa A."/>
        </authorList>
    </citation>
    <scope>NUCLEOTIDE SEQUENCE [LARGE SCALE GENOMIC DNA]</scope>
    <source>
        <strain evidence="8 9">F16-60</strain>
    </source>
</reference>
<dbReference type="Proteomes" id="UP000319894">
    <property type="component" value="Unassembled WGS sequence"/>
</dbReference>
<gene>
    <name evidence="8" type="ORF">DP107_01745</name>
</gene>
<sequence>MSDDTTDLFSPLELRGTAARNRVMVSPMCQYSCDGDGLATDWHHVHLGSRAVGGAGIVMAEATAVSPEGRITPHDLGIWSDEHGEALAETAEFIGDHGALAGIQLAHAGRKASTERPADGGEPIHDERGWTTVAPSATPWPHDEDAGGPVPTKRLSVEDIQGIVDDFRAAAERALEAGFDIAEVHGAHGYLLHEFCSPVTNGREDEYGGGFTGRTRIVREATRAVREVWPDDKPVFVRLSATDWLPDRHSWTVEDTARLAPLLADDGADLIDVSAGAIDPAQEVPDTGPHYQVPYAERVRESLAEAGADCAVGTVGGITTPGGADEVIRNGRADLTIMAREHIRDPYFTLTAAEELGELDRVEVPRQYYRGYPN</sequence>
<dbReference type="InParanoid" id="A0A554NEW9"/>
<dbReference type="InterPro" id="IPR013785">
    <property type="entry name" value="Aldolase_TIM"/>
</dbReference>
<dbReference type="InterPro" id="IPR044152">
    <property type="entry name" value="YqjM-like"/>
</dbReference>
<feature type="compositionally biased region" description="Basic and acidic residues" evidence="6">
    <location>
        <begin position="112"/>
        <end position="129"/>
    </location>
</feature>